<keyword evidence="6" id="KW-1133">Transmembrane helix</keyword>
<dbReference type="GO" id="GO:0005524">
    <property type="term" value="F:ATP binding"/>
    <property type="evidence" value="ECO:0007669"/>
    <property type="project" value="UniProtKB-KW"/>
</dbReference>
<accession>A0A326U8L3</accession>
<dbReference type="CDD" id="cd14014">
    <property type="entry name" value="STKc_PknB_like"/>
    <property type="match status" value="1"/>
</dbReference>
<feature type="domain" description="Protein kinase" evidence="7">
    <location>
        <begin position="1"/>
        <end position="247"/>
    </location>
</feature>
<feature type="transmembrane region" description="Helical" evidence="6">
    <location>
        <begin position="607"/>
        <end position="629"/>
    </location>
</feature>
<feature type="transmembrane region" description="Helical" evidence="6">
    <location>
        <begin position="699"/>
        <end position="717"/>
    </location>
</feature>
<dbReference type="PANTHER" id="PTHR43289">
    <property type="entry name" value="MITOGEN-ACTIVATED PROTEIN KINASE KINASE KINASE 20-RELATED"/>
    <property type="match status" value="1"/>
</dbReference>
<reference evidence="8 9" key="1">
    <citation type="submission" date="2018-06" db="EMBL/GenBank/DDBJ databases">
        <title>Genomic Encyclopedia of Archaeal and Bacterial Type Strains, Phase II (KMG-II): from individual species to whole genera.</title>
        <authorList>
            <person name="Goeker M."/>
        </authorList>
    </citation>
    <scope>NUCLEOTIDE SEQUENCE [LARGE SCALE GENOMIC DNA]</scope>
    <source>
        <strain evidence="8 9">ATCC BAA-1881</strain>
    </source>
</reference>
<feature type="region of interest" description="Disordered" evidence="5">
    <location>
        <begin position="498"/>
        <end position="518"/>
    </location>
</feature>
<evidence type="ECO:0000256" key="6">
    <source>
        <dbReference type="SAM" id="Phobius"/>
    </source>
</evidence>
<keyword evidence="1" id="KW-0808">Transferase</keyword>
<sequence>MGAVYQARDLRRQAVFAIKEMSLSMIPDNEREQAIQNFKIEAKILWGLNHPNLPTFTGFFSENQRYYLVMEYIDGWTLEELLERNGGPFPERRVLGWARQLCDVLEYLHSQHPPIIFRDLKPGNVMLTRDGQIKLIDFGIARFFRPSVSQDTQKLGTPGFAPPEQYGNAQTDVRSDIYSLAMTLFQLLTDTVLKEDDFGLKNIRQNYPHLSPTVARALEKASSKEPEKRFSSVAEFRSALLGEHTFAFESGEQVSTPEELAAFCRYYPEEVADYLASGEIEVWLHEIGEKELARKVHYISTVVTDPFEAVEQFIRLVGSTSSSRPVRHRSSQHKAVIASPLPEKEHERGKTGSPLRLLRKAHTTLTVQPSALDFGEVYDEISPPLTLTISSEQDIQGSIYVSEPWILLDQDEFEGPYTEVTVCVNRELLLGGTHYTGYITIVPGTGKNGSGRATKVAVKATVPGQLPYYWRRRSGKTIGADLDEEEENYEIEENYTARQVQQQAQADEQNSSPVDQDLTLKYGSPDASNGWEPADVQWSSLRARQWAEYTRTFFGALMAGSMAYTIPEGLLQKQIQPSDPAFILVMSLIIPASALGAICGNWKRAGLLSRICTGMTSVLIGLAFGSLLLRLLPAPISLLACSLLSAAIAVIGINEKTCEILTDAIRSVHSLGKRVSFAVAGLCGSIFGLLLTLGFPPTIFSLLGIAAGIAIAILQMWRVDYLINSEEQFADTEEE</sequence>
<dbReference type="PROSITE" id="PS50011">
    <property type="entry name" value="PROTEIN_KINASE_DOM"/>
    <property type="match status" value="1"/>
</dbReference>
<evidence type="ECO:0000256" key="4">
    <source>
        <dbReference type="ARBA" id="ARBA00022840"/>
    </source>
</evidence>
<dbReference type="InterPro" id="IPR000719">
    <property type="entry name" value="Prot_kinase_dom"/>
</dbReference>
<feature type="region of interest" description="Disordered" evidence="5">
    <location>
        <begin position="324"/>
        <end position="353"/>
    </location>
</feature>
<dbReference type="OrthoDB" id="136279at2"/>
<dbReference type="Proteomes" id="UP000248806">
    <property type="component" value="Unassembled WGS sequence"/>
</dbReference>
<organism evidence="8 9">
    <name type="scientific">Thermosporothrix hazakensis</name>
    <dbReference type="NCBI Taxonomy" id="644383"/>
    <lineage>
        <taxon>Bacteria</taxon>
        <taxon>Bacillati</taxon>
        <taxon>Chloroflexota</taxon>
        <taxon>Ktedonobacteria</taxon>
        <taxon>Ktedonobacterales</taxon>
        <taxon>Thermosporotrichaceae</taxon>
        <taxon>Thermosporothrix</taxon>
    </lineage>
</organism>
<dbReference type="SMART" id="SM00220">
    <property type="entry name" value="S_TKc"/>
    <property type="match status" value="1"/>
</dbReference>
<keyword evidence="4" id="KW-0067">ATP-binding</keyword>
<feature type="compositionally biased region" description="Low complexity" evidence="5">
    <location>
        <begin position="498"/>
        <end position="509"/>
    </location>
</feature>
<keyword evidence="2" id="KW-0547">Nucleotide-binding</keyword>
<proteinExistence type="predicted"/>
<keyword evidence="6" id="KW-0472">Membrane</keyword>
<evidence type="ECO:0000256" key="1">
    <source>
        <dbReference type="ARBA" id="ARBA00022679"/>
    </source>
</evidence>
<evidence type="ECO:0000256" key="2">
    <source>
        <dbReference type="ARBA" id="ARBA00022741"/>
    </source>
</evidence>
<protein>
    <submittedName>
        <fullName evidence="8">Serine/threonine protein kinase</fullName>
    </submittedName>
</protein>
<dbReference type="AlphaFoldDB" id="A0A326U8L3"/>
<feature type="transmembrane region" description="Helical" evidence="6">
    <location>
        <begin position="581"/>
        <end position="600"/>
    </location>
</feature>
<dbReference type="GO" id="GO:0004674">
    <property type="term" value="F:protein serine/threonine kinase activity"/>
    <property type="evidence" value="ECO:0007669"/>
    <property type="project" value="UniProtKB-KW"/>
</dbReference>
<dbReference type="Pfam" id="PF00069">
    <property type="entry name" value="Pkinase"/>
    <property type="match status" value="1"/>
</dbReference>
<comment type="caution">
    <text evidence="8">The sequence shown here is derived from an EMBL/GenBank/DDBJ whole genome shotgun (WGS) entry which is preliminary data.</text>
</comment>
<name>A0A326U8L3_THEHA</name>
<keyword evidence="3 8" id="KW-0418">Kinase</keyword>
<dbReference type="Gene3D" id="1.10.510.10">
    <property type="entry name" value="Transferase(Phosphotransferase) domain 1"/>
    <property type="match status" value="1"/>
</dbReference>
<evidence type="ECO:0000313" key="9">
    <source>
        <dbReference type="Proteomes" id="UP000248806"/>
    </source>
</evidence>
<dbReference type="EMBL" id="QKUF01000029">
    <property type="protein sequence ID" value="PZW22881.1"/>
    <property type="molecule type" value="Genomic_DNA"/>
</dbReference>
<evidence type="ECO:0000256" key="5">
    <source>
        <dbReference type="SAM" id="MobiDB-lite"/>
    </source>
</evidence>
<evidence type="ECO:0000259" key="7">
    <source>
        <dbReference type="PROSITE" id="PS50011"/>
    </source>
</evidence>
<feature type="transmembrane region" description="Helical" evidence="6">
    <location>
        <begin position="635"/>
        <end position="654"/>
    </location>
</feature>
<keyword evidence="8" id="KW-0723">Serine/threonine-protein kinase</keyword>
<dbReference type="PANTHER" id="PTHR43289:SF34">
    <property type="entry name" value="SERINE_THREONINE-PROTEIN KINASE YBDM-RELATED"/>
    <property type="match status" value="1"/>
</dbReference>
<evidence type="ECO:0000313" key="8">
    <source>
        <dbReference type="EMBL" id="PZW22881.1"/>
    </source>
</evidence>
<keyword evidence="9" id="KW-1185">Reference proteome</keyword>
<evidence type="ECO:0000256" key="3">
    <source>
        <dbReference type="ARBA" id="ARBA00022777"/>
    </source>
</evidence>
<keyword evidence="6" id="KW-0812">Transmembrane</keyword>
<feature type="transmembrane region" description="Helical" evidence="6">
    <location>
        <begin position="675"/>
        <end position="693"/>
    </location>
</feature>
<dbReference type="InterPro" id="IPR011009">
    <property type="entry name" value="Kinase-like_dom_sf"/>
</dbReference>
<gene>
    <name evidence="8" type="ORF">EI42_05226</name>
</gene>
<dbReference type="SUPFAM" id="SSF56112">
    <property type="entry name" value="Protein kinase-like (PK-like)"/>
    <property type="match status" value="1"/>
</dbReference>